<dbReference type="CDD" id="cd11281">
    <property type="entry name" value="ADF_drebrin_like"/>
    <property type="match status" value="1"/>
</dbReference>
<dbReference type="PRINTS" id="PR00452">
    <property type="entry name" value="SH3DOMAIN"/>
</dbReference>
<dbReference type="InterPro" id="IPR029006">
    <property type="entry name" value="ADF-H/Gelsolin-like_dom_sf"/>
</dbReference>
<dbReference type="SMART" id="SM00326">
    <property type="entry name" value="SH3"/>
    <property type="match status" value="1"/>
</dbReference>
<comment type="subcellular location">
    <subcellularLocation>
        <location evidence="1">Cytoplasm</location>
        <location evidence="1">Cytoskeleton</location>
    </subcellularLocation>
</comment>
<feature type="region of interest" description="Disordered" evidence="9">
    <location>
        <begin position="166"/>
        <end position="229"/>
    </location>
</feature>
<feature type="compositionally biased region" description="Polar residues" evidence="9">
    <location>
        <begin position="618"/>
        <end position="627"/>
    </location>
</feature>
<evidence type="ECO:0000313" key="12">
    <source>
        <dbReference type="EMBL" id="KAK3879386.1"/>
    </source>
</evidence>
<evidence type="ECO:0000256" key="7">
    <source>
        <dbReference type="ARBA" id="ARBA00023212"/>
    </source>
</evidence>
<evidence type="ECO:0000256" key="9">
    <source>
        <dbReference type="SAM" id="MobiDB-lite"/>
    </source>
</evidence>
<dbReference type="GO" id="GO:0030864">
    <property type="term" value="C:cortical actin cytoskeleton"/>
    <property type="evidence" value="ECO:0007669"/>
    <property type="project" value="TreeGrafter"/>
</dbReference>
<dbReference type="SMART" id="SM00102">
    <property type="entry name" value="ADF"/>
    <property type="match status" value="1"/>
</dbReference>
<dbReference type="PROSITE" id="PS50002">
    <property type="entry name" value="SH3"/>
    <property type="match status" value="1"/>
</dbReference>
<evidence type="ECO:0000256" key="6">
    <source>
        <dbReference type="ARBA" id="ARBA00023203"/>
    </source>
</evidence>
<keyword evidence="4" id="KW-0963">Cytoplasm</keyword>
<dbReference type="InterPro" id="IPR035717">
    <property type="entry name" value="Drebrin-like_SH3"/>
</dbReference>
<feature type="compositionally biased region" description="Acidic residues" evidence="9">
    <location>
        <begin position="475"/>
        <end position="489"/>
    </location>
</feature>
<keyword evidence="7" id="KW-0206">Cytoskeleton</keyword>
<evidence type="ECO:0000259" key="11">
    <source>
        <dbReference type="PROSITE" id="PS51263"/>
    </source>
</evidence>
<sequence length="792" mass="88829">MSLDIEKHRDAILRAFNDVVSDKKSTDWALYGYEGQTNVLKLVGTGEDGLEELADDLNSSKIMYAVVKVIDPNTTRPKIILINWQGEGAPTVRKGTCARHLHDVHKLLRGIHVTVNARTEEEVEPDVVMAALLKGSATTYNFNERSEMNDKTTPVRVPGIGVSAATLDASGEPNTNRIKPKLNAKPELGTNYKRTNPLAEINSQSRNKFWEEQEEEEKRRKTEEHKRKEEDLKKLEIERKQREISEAQHRDNLTRERNARITAERRAEDVAAQRMANREDKKWEQEVESHQREEDERAKRAELMRLERKKEAETLIGKRTHAARDRFEAEIGAQKKQEPRVMTTADRNRPPPRRLKEFNPVNNERDESRDTVTGGGGAPGRGVMARWPPAAAEPAHHQNQHSTPPTHLRGERMTLGSSANSRTPVQDIIPAPSSPPAPPSKQQPSTTTPVQAETGTTIHVRNLLREGLPTRQTSDEEDNADKDTDEWQDEIPPNTTTITLPSTQGNTSNGPSHIPQSEPHCEPSTLTAQDFKPHKETSTINYPSNFPQSEPYYEPSTLSTQEFQPHKEAPTTQNQPFTNQEQPSSSPYTQQLISSSQPPPATYNNNNYTEPTAKHPYTPSSYYPQETTELHKVPPTYTNGDGVSHLYESSSPSEAYNLDSDMRQISQNGVHRGKTTGISNSTSDDYYQPSVQNSSATTTMIPNSDNPISTPSIGMLYEVDGVEYQILPEHGLCARALYDYQAADDTEITFDPSEIITNIDQIDEGWWQGVGPDGMYGLFPANYVELINQAPA</sequence>
<accession>A0AAE1FT75</accession>
<feature type="compositionally biased region" description="Polar residues" evidence="9">
    <location>
        <begin position="570"/>
        <end position="596"/>
    </location>
</feature>
<dbReference type="SUPFAM" id="SSF55753">
    <property type="entry name" value="Actin depolymerizing proteins"/>
    <property type="match status" value="1"/>
</dbReference>
<keyword evidence="5" id="KW-0175">Coiled coil</keyword>
<dbReference type="GO" id="GO:0030027">
    <property type="term" value="C:lamellipodium"/>
    <property type="evidence" value="ECO:0007669"/>
    <property type="project" value="TreeGrafter"/>
</dbReference>
<feature type="compositionally biased region" description="Polar residues" evidence="9">
    <location>
        <begin position="493"/>
        <end position="515"/>
    </location>
</feature>
<name>A0AAE1FT75_PETCI</name>
<protein>
    <recommendedName>
        <fullName evidence="14">Drebrin-like protein</fullName>
    </recommendedName>
</protein>
<evidence type="ECO:0000313" key="13">
    <source>
        <dbReference type="Proteomes" id="UP001286313"/>
    </source>
</evidence>
<dbReference type="InterPro" id="IPR036028">
    <property type="entry name" value="SH3-like_dom_sf"/>
</dbReference>
<dbReference type="GO" id="GO:0005884">
    <property type="term" value="C:actin filament"/>
    <property type="evidence" value="ECO:0007669"/>
    <property type="project" value="TreeGrafter"/>
</dbReference>
<feature type="region of interest" description="Disordered" evidence="9">
    <location>
        <begin position="324"/>
        <end position="656"/>
    </location>
</feature>
<dbReference type="FunFam" id="2.30.30.40:FF:000046">
    <property type="entry name" value="Drebrin-like protein isoform B"/>
    <property type="match status" value="1"/>
</dbReference>
<feature type="region of interest" description="Disordered" evidence="9">
    <location>
        <begin position="670"/>
        <end position="705"/>
    </location>
</feature>
<dbReference type="PROSITE" id="PS51263">
    <property type="entry name" value="ADF_H"/>
    <property type="match status" value="1"/>
</dbReference>
<dbReference type="GO" id="GO:0014069">
    <property type="term" value="C:postsynaptic density"/>
    <property type="evidence" value="ECO:0007669"/>
    <property type="project" value="TreeGrafter"/>
</dbReference>
<dbReference type="Pfam" id="PF14604">
    <property type="entry name" value="SH3_9"/>
    <property type="match status" value="1"/>
</dbReference>
<dbReference type="PANTHER" id="PTHR10829">
    <property type="entry name" value="CORTACTIN AND DREBRIN"/>
    <property type="match status" value="1"/>
</dbReference>
<gene>
    <name evidence="12" type="ORF">Pcinc_016033</name>
</gene>
<dbReference type="Pfam" id="PF00241">
    <property type="entry name" value="Cofilin_ADF"/>
    <property type="match status" value="1"/>
</dbReference>
<feature type="compositionally biased region" description="Polar residues" evidence="9">
    <location>
        <begin position="636"/>
        <end position="654"/>
    </location>
</feature>
<dbReference type="EMBL" id="JAWQEG010001451">
    <property type="protein sequence ID" value="KAK3879386.1"/>
    <property type="molecule type" value="Genomic_DNA"/>
</dbReference>
<dbReference type="GO" id="GO:0030425">
    <property type="term" value="C:dendrite"/>
    <property type="evidence" value="ECO:0007669"/>
    <property type="project" value="TreeGrafter"/>
</dbReference>
<feature type="compositionally biased region" description="Low complexity" evidence="9">
    <location>
        <begin position="602"/>
        <end position="611"/>
    </location>
</feature>
<dbReference type="InterPro" id="IPR001452">
    <property type="entry name" value="SH3_domain"/>
</dbReference>
<dbReference type="AlphaFoldDB" id="A0AAE1FT75"/>
<evidence type="ECO:0000256" key="8">
    <source>
        <dbReference type="PROSITE-ProRule" id="PRU00192"/>
    </source>
</evidence>
<dbReference type="Gene3D" id="3.40.20.10">
    <property type="entry name" value="Severin"/>
    <property type="match status" value="1"/>
</dbReference>
<dbReference type="InterPro" id="IPR002108">
    <property type="entry name" value="ADF-H"/>
</dbReference>
<feature type="domain" description="SH3" evidence="10">
    <location>
        <begin position="729"/>
        <end position="789"/>
    </location>
</feature>
<proteinExistence type="inferred from homology"/>
<dbReference type="GO" id="GO:0045211">
    <property type="term" value="C:postsynaptic membrane"/>
    <property type="evidence" value="ECO:0007669"/>
    <property type="project" value="TreeGrafter"/>
</dbReference>
<dbReference type="Proteomes" id="UP001286313">
    <property type="component" value="Unassembled WGS sequence"/>
</dbReference>
<comment type="similarity">
    <text evidence="2">Belongs to the ABP1 family.</text>
</comment>
<dbReference type="GO" id="GO:0048812">
    <property type="term" value="P:neuron projection morphogenesis"/>
    <property type="evidence" value="ECO:0007669"/>
    <property type="project" value="TreeGrafter"/>
</dbReference>
<dbReference type="GO" id="GO:0030427">
    <property type="term" value="C:site of polarized growth"/>
    <property type="evidence" value="ECO:0007669"/>
    <property type="project" value="TreeGrafter"/>
</dbReference>
<feature type="compositionally biased region" description="Polar residues" evidence="9">
    <location>
        <begin position="676"/>
        <end position="705"/>
    </location>
</feature>
<feature type="domain" description="ADF-H" evidence="11">
    <location>
        <begin position="2"/>
        <end position="133"/>
    </location>
</feature>
<dbReference type="CDD" id="cd11960">
    <property type="entry name" value="SH3_Abp1_eu"/>
    <property type="match status" value="1"/>
</dbReference>
<evidence type="ECO:0000256" key="3">
    <source>
        <dbReference type="ARBA" id="ARBA00022443"/>
    </source>
</evidence>
<feature type="compositionally biased region" description="Polar residues" evidence="9">
    <location>
        <begin position="450"/>
        <end position="459"/>
    </location>
</feature>
<reference evidence="12" key="1">
    <citation type="submission" date="2023-10" db="EMBL/GenBank/DDBJ databases">
        <title>Genome assemblies of two species of porcelain crab, Petrolisthes cinctipes and Petrolisthes manimaculis (Anomura: Porcellanidae).</title>
        <authorList>
            <person name="Angst P."/>
        </authorList>
    </citation>
    <scope>NUCLEOTIDE SEQUENCE</scope>
    <source>
        <strain evidence="12">PB745_01</strain>
        <tissue evidence="12">Gill</tissue>
    </source>
</reference>
<evidence type="ECO:0000259" key="10">
    <source>
        <dbReference type="PROSITE" id="PS50002"/>
    </source>
</evidence>
<dbReference type="GO" id="GO:0051015">
    <property type="term" value="F:actin filament binding"/>
    <property type="evidence" value="ECO:0007669"/>
    <property type="project" value="TreeGrafter"/>
</dbReference>
<keyword evidence="6" id="KW-0009">Actin-binding</keyword>
<keyword evidence="3 8" id="KW-0728">SH3 domain</keyword>
<feature type="compositionally biased region" description="Basic and acidic residues" evidence="9">
    <location>
        <begin position="324"/>
        <end position="339"/>
    </location>
</feature>
<dbReference type="SUPFAM" id="SSF50044">
    <property type="entry name" value="SH3-domain"/>
    <property type="match status" value="1"/>
</dbReference>
<dbReference type="GO" id="GO:0098974">
    <property type="term" value="P:postsynaptic actin cytoskeleton organization"/>
    <property type="evidence" value="ECO:0007669"/>
    <property type="project" value="TreeGrafter"/>
</dbReference>
<keyword evidence="13" id="KW-1185">Reference proteome</keyword>
<feature type="region of interest" description="Disordered" evidence="9">
    <location>
        <begin position="241"/>
        <end position="298"/>
    </location>
</feature>
<evidence type="ECO:0000256" key="1">
    <source>
        <dbReference type="ARBA" id="ARBA00004245"/>
    </source>
</evidence>
<dbReference type="GO" id="GO:0045773">
    <property type="term" value="P:positive regulation of axon extension"/>
    <property type="evidence" value="ECO:0007669"/>
    <property type="project" value="TreeGrafter"/>
</dbReference>
<dbReference type="GO" id="GO:0030833">
    <property type="term" value="P:regulation of actin filament polymerization"/>
    <property type="evidence" value="ECO:0007669"/>
    <property type="project" value="TreeGrafter"/>
</dbReference>
<dbReference type="Gene3D" id="2.30.30.40">
    <property type="entry name" value="SH3 Domains"/>
    <property type="match status" value="1"/>
</dbReference>
<dbReference type="PANTHER" id="PTHR10829:SF25">
    <property type="entry name" value="DREBRIN-LIKE PROTEIN"/>
    <property type="match status" value="1"/>
</dbReference>
<feature type="compositionally biased region" description="Pro residues" evidence="9">
    <location>
        <begin position="432"/>
        <end position="441"/>
    </location>
</feature>
<feature type="compositionally biased region" description="Polar residues" evidence="9">
    <location>
        <begin position="415"/>
        <end position="424"/>
    </location>
</feature>
<evidence type="ECO:0000256" key="5">
    <source>
        <dbReference type="ARBA" id="ARBA00023054"/>
    </source>
</evidence>
<evidence type="ECO:0000256" key="4">
    <source>
        <dbReference type="ARBA" id="ARBA00022490"/>
    </source>
</evidence>
<evidence type="ECO:0008006" key="14">
    <source>
        <dbReference type="Google" id="ProtNLM"/>
    </source>
</evidence>
<organism evidence="12 13">
    <name type="scientific">Petrolisthes cinctipes</name>
    <name type="common">Flat porcelain crab</name>
    <dbReference type="NCBI Taxonomy" id="88211"/>
    <lineage>
        <taxon>Eukaryota</taxon>
        <taxon>Metazoa</taxon>
        <taxon>Ecdysozoa</taxon>
        <taxon>Arthropoda</taxon>
        <taxon>Crustacea</taxon>
        <taxon>Multicrustacea</taxon>
        <taxon>Malacostraca</taxon>
        <taxon>Eumalacostraca</taxon>
        <taxon>Eucarida</taxon>
        <taxon>Decapoda</taxon>
        <taxon>Pleocyemata</taxon>
        <taxon>Anomura</taxon>
        <taxon>Galatheoidea</taxon>
        <taxon>Porcellanidae</taxon>
        <taxon>Petrolisthes</taxon>
    </lineage>
</organism>
<feature type="compositionally biased region" description="Basic and acidic residues" evidence="9">
    <location>
        <begin position="346"/>
        <end position="370"/>
    </location>
</feature>
<comment type="caution">
    <text evidence="12">The sequence shown here is derived from an EMBL/GenBank/DDBJ whole genome shotgun (WGS) entry which is preliminary data.</text>
</comment>
<feature type="compositionally biased region" description="Polar residues" evidence="9">
    <location>
        <begin position="538"/>
        <end position="548"/>
    </location>
</feature>
<feature type="compositionally biased region" description="Basic and acidic residues" evidence="9">
    <location>
        <begin position="208"/>
        <end position="229"/>
    </location>
</feature>
<evidence type="ECO:0000256" key="2">
    <source>
        <dbReference type="ARBA" id="ARBA00011039"/>
    </source>
</evidence>